<dbReference type="AlphaFoldDB" id="A0A8J5QSF8"/>
<organism evidence="1 2">
    <name type="scientific">[Candida] subhashii</name>
    <dbReference type="NCBI Taxonomy" id="561895"/>
    <lineage>
        <taxon>Eukaryota</taxon>
        <taxon>Fungi</taxon>
        <taxon>Dikarya</taxon>
        <taxon>Ascomycota</taxon>
        <taxon>Saccharomycotina</taxon>
        <taxon>Pichiomycetes</taxon>
        <taxon>Debaryomycetaceae</taxon>
        <taxon>Spathaspora</taxon>
    </lineage>
</organism>
<dbReference type="GeneID" id="73468856"/>
<reference evidence="1 2" key="1">
    <citation type="journal article" date="2021" name="DNA Res.">
        <title>Genome analysis of Candida subhashii reveals its hybrid nature and dual mitochondrial genome conformations.</title>
        <authorList>
            <person name="Mixao V."/>
            <person name="Hegedusova E."/>
            <person name="Saus E."/>
            <person name="Pryszcz L.P."/>
            <person name="Cillingova A."/>
            <person name="Nosek J."/>
            <person name="Gabaldon T."/>
        </authorList>
    </citation>
    <scope>NUCLEOTIDE SEQUENCE [LARGE SCALE GENOMIC DNA]</scope>
    <source>
        <strain evidence="1 2">CBS 10753</strain>
    </source>
</reference>
<evidence type="ECO:0000313" key="1">
    <source>
        <dbReference type="EMBL" id="KAG7664417.1"/>
    </source>
</evidence>
<comment type="caution">
    <text evidence="1">The sequence shown here is derived from an EMBL/GenBank/DDBJ whole genome shotgun (WGS) entry which is preliminary data.</text>
</comment>
<dbReference type="Proteomes" id="UP000694255">
    <property type="component" value="Unassembled WGS sequence"/>
</dbReference>
<proteinExistence type="predicted"/>
<name>A0A8J5QSF8_9ASCO</name>
<dbReference type="EMBL" id="JAGSYN010000090">
    <property type="protein sequence ID" value="KAG7664417.1"/>
    <property type="molecule type" value="Genomic_DNA"/>
</dbReference>
<keyword evidence="2" id="KW-1185">Reference proteome</keyword>
<dbReference type="RefSeq" id="XP_049264649.1">
    <property type="nucleotide sequence ID" value="XM_049405765.1"/>
</dbReference>
<sequence length="396" mass="45353">MRATISNVAGSDTGVRRKTECTLSDDFENSIEVSNSTQSMSSQKSVYTIEATTIGTFHFDDHFPVRVIQKYAEHIYNQDMRYGDKDVKILAVLLVYSSCVKAAQQLWSSYWTVPTETDAFSNVGGLPTYLPEVIDEVLLKLGDIETKYGRIRVRWPLTTFKTVLVNASYYGLMATQSGFARDIGFSFRNLIWNDNEGHEKMDHFIEKYWQLKFNKVYTHGKERFLPLRLHKRLTEEDIVAGAGPQWFQHEYPEYEVLLKLYSRRMPCDDSRAGVAFEKLGLRRVADSDEEIMTGLDAASTLLSNIRYVYHRYFWMTDLNPTGNGSPGQLFVAGKNDSTASTALITSKSMTDDEIEYGFTWVPSISFDIKSDIRMASRETRTQLTAEEFRQSLLDSR</sequence>
<evidence type="ECO:0000313" key="2">
    <source>
        <dbReference type="Proteomes" id="UP000694255"/>
    </source>
</evidence>
<accession>A0A8J5QSF8</accession>
<protein>
    <submittedName>
        <fullName evidence="1">Uncharacterized protein</fullName>
    </submittedName>
</protein>
<gene>
    <name evidence="1" type="ORF">J8A68_002055</name>
</gene>
<dbReference type="OrthoDB" id="4103951at2759"/>